<dbReference type="RefSeq" id="WP_029652904.1">
    <property type="nucleotide sequence ID" value="NZ_JAFKDB010000019.1"/>
</dbReference>
<evidence type="ECO:0000259" key="2">
    <source>
        <dbReference type="Pfam" id="PF07811"/>
    </source>
</evidence>
<dbReference type="EMBL" id="JAFKDB010000019">
    <property type="protein sequence ID" value="MBN7771252.1"/>
    <property type="molecule type" value="Genomic_DNA"/>
</dbReference>
<keyword evidence="1" id="KW-0812">Transmembrane</keyword>
<evidence type="ECO:0000313" key="3">
    <source>
        <dbReference type="EMBL" id="MBN7771252.1"/>
    </source>
</evidence>
<evidence type="ECO:0000256" key="1">
    <source>
        <dbReference type="SAM" id="Phobius"/>
    </source>
</evidence>
<keyword evidence="1" id="KW-1133">Transmembrane helix</keyword>
<feature type="domain" description="TadE-like" evidence="2">
    <location>
        <begin position="9"/>
        <end position="49"/>
    </location>
</feature>
<evidence type="ECO:0000313" key="4">
    <source>
        <dbReference type="Proteomes" id="UP000664344"/>
    </source>
</evidence>
<comment type="caution">
    <text evidence="3">The sequence shown here is derived from an EMBL/GenBank/DDBJ whole genome shotgun (WGS) entry which is preliminary data.</text>
</comment>
<proteinExistence type="predicted"/>
<protein>
    <submittedName>
        <fullName evidence="3">Pilus assembly protein</fullName>
    </submittedName>
</protein>
<keyword evidence="1" id="KW-0472">Membrane</keyword>
<dbReference type="InterPro" id="IPR012495">
    <property type="entry name" value="TadE-like_dom"/>
</dbReference>
<organism evidence="3 4">
    <name type="scientific">Marinobacter daepoensis</name>
    <dbReference type="NCBI Taxonomy" id="262077"/>
    <lineage>
        <taxon>Bacteria</taxon>
        <taxon>Pseudomonadati</taxon>
        <taxon>Pseudomonadota</taxon>
        <taxon>Gammaproteobacteria</taxon>
        <taxon>Pseudomonadales</taxon>
        <taxon>Marinobacteraceae</taxon>
        <taxon>Marinobacter</taxon>
    </lineage>
</organism>
<keyword evidence="4" id="KW-1185">Reference proteome</keyword>
<name>A0ABS3BKI9_9GAMM</name>
<dbReference type="Pfam" id="PF07811">
    <property type="entry name" value="TadE"/>
    <property type="match status" value="1"/>
</dbReference>
<feature type="transmembrane region" description="Helical" evidence="1">
    <location>
        <begin position="15"/>
        <end position="37"/>
    </location>
</feature>
<sequence length="146" mass="16189">MLSLSRHSGVVSLEFVFVFPLLVALLYGGAVYGMLFFHKAEMQEAVDKAVASVFYLDRRQFSNFGDEVLFHSEAALEQLSERLPQRVRSRISEQQCREVSDSGVAILECSLMISGKEPMLPQLNLGALGRFPPQPESMTVSASVAF</sequence>
<reference evidence="3 4" key="1">
    <citation type="submission" date="2021-02" db="EMBL/GenBank/DDBJ databases">
        <title>PHA producing bacteria isolated from coastal sediment in Guangdong, Shenzhen.</title>
        <authorList>
            <person name="Zheng W."/>
            <person name="Yu S."/>
            <person name="Huang Y."/>
        </authorList>
    </citation>
    <scope>NUCLEOTIDE SEQUENCE [LARGE SCALE GENOMIC DNA]</scope>
    <source>
        <strain evidence="3 4">TN21-5</strain>
    </source>
</reference>
<gene>
    <name evidence="3" type="ORF">JYP53_15205</name>
</gene>
<dbReference type="Proteomes" id="UP000664344">
    <property type="component" value="Unassembled WGS sequence"/>
</dbReference>
<accession>A0ABS3BKI9</accession>